<dbReference type="Gene3D" id="1.20.1050.10">
    <property type="match status" value="1"/>
</dbReference>
<dbReference type="EMBL" id="FWFK01000001">
    <property type="protein sequence ID" value="SLN15540.1"/>
    <property type="molecule type" value="Genomic_DNA"/>
</dbReference>
<dbReference type="InterPro" id="IPR036249">
    <property type="entry name" value="Thioredoxin-like_sf"/>
</dbReference>
<dbReference type="GO" id="GO:0004364">
    <property type="term" value="F:glutathione transferase activity"/>
    <property type="evidence" value="ECO:0007669"/>
    <property type="project" value="UniProtKB-EC"/>
</dbReference>
<proteinExistence type="predicted"/>
<dbReference type="Pfam" id="PF13417">
    <property type="entry name" value="GST_N_3"/>
    <property type="match status" value="1"/>
</dbReference>
<evidence type="ECO:0000256" key="1">
    <source>
        <dbReference type="ARBA" id="ARBA00012452"/>
    </source>
</evidence>
<dbReference type="GO" id="GO:0005737">
    <property type="term" value="C:cytoplasm"/>
    <property type="evidence" value="ECO:0007669"/>
    <property type="project" value="TreeGrafter"/>
</dbReference>
<dbReference type="GO" id="GO:0043295">
    <property type="term" value="F:glutathione binding"/>
    <property type="evidence" value="ECO:0007669"/>
    <property type="project" value="TreeGrafter"/>
</dbReference>
<evidence type="ECO:0000256" key="2">
    <source>
        <dbReference type="ARBA" id="ARBA00022679"/>
    </source>
</evidence>
<dbReference type="Gene3D" id="3.40.30.10">
    <property type="entry name" value="Glutaredoxin"/>
    <property type="match status" value="1"/>
</dbReference>
<name>A0A1X6YB71_9RHOB</name>
<dbReference type="PANTHER" id="PTHR43900">
    <property type="entry name" value="GLUTATHIONE S-TRANSFERASE RHO"/>
    <property type="match status" value="1"/>
</dbReference>
<dbReference type="InterPro" id="IPR004045">
    <property type="entry name" value="Glutathione_S-Trfase_N"/>
</dbReference>
<dbReference type="AlphaFoldDB" id="A0A1X6YB71"/>
<dbReference type="PANTHER" id="PTHR43900:SF97">
    <property type="entry name" value="GLUTATHIONE TRANSFERASE"/>
    <property type="match status" value="1"/>
</dbReference>
<dbReference type="CDD" id="cd03049">
    <property type="entry name" value="GST_N_3"/>
    <property type="match status" value="1"/>
</dbReference>
<evidence type="ECO:0000313" key="5">
    <source>
        <dbReference type="Proteomes" id="UP000193570"/>
    </source>
</evidence>
<accession>A0A1X6YB71</accession>
<sequence>MFVLYGSAASPFVRTVRVTLAETGLLQGTELRDVRADALDPDPALTAANPLAKIPALGRQDGPTLYDSRVICRYLDARSDAGLYPESRLWEILTLEATAHGVMEAAVAMVYEARFRPEDKVHEPWIEAQWSKVARALDAVESRWSSHLAGRVTAAQIALACALGYLDLRHDARAWRTGRPTLAGWQAGFAERDSMRDSAPA</sequence>
<dbReference type="SUPFAM" id="SSF47616">
    <property type="entry name" value="GST C-terminal domain-like"/>
    <property type="match status" value="1"/>
</dbReference>
<organism evidence="4 5">
    <name type="scientific">Roseivivax jejudonensis</name>
    <dbReference type="NCBI Taxonomy" id="1529041"/>
    <lineage>
        <taxon>Bacteria</taxon>
        <taxon>Pseudomonadati</taxon>
        <taxon>Pseudomonadota</taxon>
        <taxon>Alphaproteobacteria</taxon>
        <taxon>Rhodobacterales</taxon>
        <taxon>Roseobacteraceae</taxon>
        <taxon>Roseivivax</taxon>
    </lineage>
</organism>
<dbReference type="PROSITE" id="PS50404">
    <property type="entry name" value="GST_NTER"/>
    <property type="match status" value="1"/>
</dbReference>
<dbReference type="SUPFAM" id="SSF52833">
    <property type="entry name" value="Thioredoxin-like"/>
    <property type="match status" value="1"/>
</dbReference>
<dbReference type="InterPro" id="IPR036282">
    <property type="entry name" value="Glutathione-S-Trfase_C_sf"/>
</dbReference>
<evidence type="ECO:0000313" key="4">
    <source>
        <dbReference type="EMBL" id="SLN15540.1"/>
    </source>
</evidence>
<keyword evidence="2" id="KW-0808">Transferase</keyword>
<gene>
    <name evidence="4" type="primary">yibF</name>
    <name evidence="4" type="ORF">ROJ8625_00501</name>
</gene>
<dbReference type="CDD" id="cd03205">
    <property type="entry name" value="GST_C_6"/>
    <property type="match status" value="1"/>
</dbReference>
<feature type="domain" description="GST N-terminal" evidence="3">
    <location>
        <begin position="1"/>
        <end position="83"/>
    </location>
</feature>
<evidence type="ECO:0000259" key="3">
    <source>
        <dbReference type="PROSITE" id="PS50404"/>
    </source>
</evidence>
<dbReference type="Pfam" id="PF13410">
    <property type="entry name" value="GST_C_2"/>
    <property type="match status" value="1"/>
</dbReference>
<dbReference type="EC" id="2.5.1.18" evidence="1"/>
<dbReference type="Proteomes" id="UP000193570">
    <property type="component" value="Unassembled WGS sequence"/>
</dbReference>
<protein>
    <recommendedName>
        <fullName evidence="1">glutathione transferase</fullName>
        <ecNumber evidence="1">2.5.1.18</ecNumber>
    </recommendedName>
</protein>
<reference evidence="4 5" key="1">
    <citation type="submission" date="2017-03" db="EMBL/GenBank/DDBJ databases">
        <authorList>
            <person name="Afonso C.L."/>
            <person name="Miller P.J."/>
            <person name="Scott M.A."/>
            <person name="Spackman E."/>
            <person name="Goraichik I."/>
            <person name="Dimitrov K.M."/>
            <person name="Suarez D.L."/>
            <person name="Swayne D.E."/>
        </authorList>
    </citation>
    <scope>NUCLEOTIDE SEQUENCE [LARGE SCALE GENOMIC DNA]</scope>
    <source>
        <strain evidence="4 5">CECT 8625</strain>
    </source>
</reference>
<dbReference type="RefSeq" id="WP_085790251.1">
    <property type="nucleotide sequence ID" value="NZ_FWFK01000001.1"/>
</dbReference>
<dbReference type="OrthoDB" id="9795329at2"/>
<keyword evidence="5" id="KW-1185">Reference proteome</keyword>